<dbReference type="STRING" id="1081104.A0A168BR53"/>
<dbReference type="OrthoDB" id="428260at2759"/>
<dbReference type="InterPro" id="IPR012338">
    <property type="entry name" value="Beta-lactam/transpept-like"/>
</dbReference>
<organism evidence="2 3">
    <name type="scientific">Cordyceps fumosorosea (strain ARSEF 2679)</name>
    <name type="common">Isaria fumosorosea</name>
    <dbReference type="NCBI Taxonomy" id="1081104"/>
    <lineage>
        <taxon>Eukaryota</taxon>
        <taxon>Fungi</taxon>
        <taxon>Dikarya</taxon>
        <taxon>Ascomycota</taxon>
        <taxon>Pezizomycotina</taxon>
        <taxon>Sordariomycetes</taxon>
        <taxon>Hypocreomycetidae</taxon>
        <taxon>Hypocreales</taxon>
        <taxon>Cordycipitaceae</taxon>
        <taxon>Cordyceps</taxon>
    </lineage>
</organism>
<dbReference type="InterPro" id="IPR001466">
    <property type="entry name" value="Beta-lactam-related"/>
</dbReference>
<name>A0A168BR53_CORFA</name>
<reference evidence="2 3" key="1">
    <citation type="journal article" date="2016" name="Genome Biol. Evol.">
        <title>Divergent and convergent evolution of fungal pathogenicity.</title>
        <authorList>
            <person name="Shang Y."/>
            <person name="Xiao G."/>
            <person name="Zheng P."/>
            <person name="Cen K."/>
            <person name="Zhan S."/>
            <person name="Wang C."/>
        </authorList>
    </citation>
    <scope>NUCLEOTIDE SEQUENCE [LARGE SCALE GENOMIC DNA]</scope>
    <source>
        <strain evidence="2 3">ARSEF 2679</strain>
    </source>
</reference>
<protein>
    <submittedName>
        <fullName evidence="2">Beta-lactamase-type transpeptidase fold domain containing protein</fullName>
    </submittedName>
</protein>
<dbReference type="PANTHER" id="PTHR43283:SF3">
    <property type="entry name" value="BETA-LACTAMASE FAMILY PROTEIN (AFU_ORTHOLOGUE AFUA_5G07500)"/>
    <property type="match status" value="1"/>
</dbReference>
<dbReference type="RefSeq" id="XP_018706730.1">
    <property type="nucleotide sequence ID" value="XM_018846023.1"/>
</dbReference>
<dbReference type="PANTHER" id="PTHR43283">
    <property type="entry name" value="BETA-LACTAMASE-RELATED"/>
    <property type="match status" value="1"/>
</dbReference>
<evidence type="ECO:0000313" key="2">
    <source>
        <dbReference type="EMBL" id="OAA70443.1"/>
    </source>
</evidence>
<dbReference type="SUPFAM" id="SSF56601">
    <property type="entry name" value="beta-lactamase/transpeptidase-like"/>
    <property type="match status" value="1"/>
</dbReference>
<proteinExistence type="predicted"/>
<dbReference type="Gene3D" id="3.40.710.10">
    <property type="entry name" value="DD-peptidase/beta-lactamase superfamily"/>
    <property type="match status" value="1"/>
</dbReference>
<gene>
    <name evidence="2" type="ORF">ISF_02417</name>
</gene>
<comment type="caution">
    <text evidence="2">The sequence shown here is derived from an EMBL/GenBank/DDBJ whole genome shotgun (WGS) entry which is preliminary data.</text>
</comment>
<dbReference type="InterPro" id="IPR050789">
    <property type="entry name" value="Diverse_Enzym_Activities"/>
</dbReference>
<feature type="domain" description="Beta-lactamase-related" evidence="1">
    <location>
        <begin position="18"/>
        <end position="405"/>
    </location>
</feature>
<dbReference type="Pfam" id="PF00144">
    <property type="entry name" value="Beta-lactamase"/>
    <property type="match status" value="1"/>
</dbReference>
<keyword evidence="3" id="KW-1185">Reference proteome</keyword>
<accession>A0A168BR53</accession>
<dbReference type="AlphaFoldDB" id="A0A168BR53"/>
<evidence type="ECO:0000259" key="1">
    <source>
        <dbReference type="Pfam" id="PF00144"/>
    </source>
</evidence>
<sequence length="426" mass="45496">MHGSNNSDILDAAVNVNDGGVPGITAVVFDKTGTELFLHSAGTRGLSASASSPAAEPMTPEHVFWIASCTKMVTALCVMQLVERGRLALDDADQLEALCPELRDVQVLRDGDGVLEPKRSRITLRMLLTHTAGFGYTLASEKLRDHGLPVGIDEFSGRAGAVNTPLIFHPGEGWEYGVGVDWAGIALERLTGVSLNVYMQTHICEPLGLESVNMIPTPSMKANLAYMNQRDAQGKVHPRNHFYRQPLVIETEEEKAQLFNSGGAGLFAKPQEYCRASPPPPPELPGILAVLLNDGACPVTGVRLVSARTVADMFTNHIPQFPDFGRQGLAAAKPELTNPAPCLDPGAAPDAPQGWGLSFMLSGGATGRSEGTAWWASMANVFWWADCENGVGGMVCAQVLPFIDAKVVGAWTALETAVYAALHEVK</sequence>
<dbReference type="Proteomes" id="UP000076744">
    <property type="component" value="Unassembled WGS sequence"/>
</dbReference>
<dbReference type="EMBL" id="AZHB01000004">
    <property type="protein sequence ID" value="OAA70443.1"/>
    <property type="molecule type" value="Genomic_DNA"/>
</dbReference>
<dbReference type="GeneID" id="30018709"/>
<evidence type="ECO:0000313" key="3">
    <source>
        <dbReference type="Proteomes" id="UP000076744"/>
    </source>
</evidence>